<reference evidence="1" key="1">
    <citation type="journal article" date="2022" name="Int. J. Mol. Sci.">
        <title>Draft Genome of Tanacetum Coccineum: Genomic Comparison of Closely Related Tanacetum-Family Plants.</title>
        <authorList>
            <person name="Yamashiro T."/>
            <person name="Shiraishi A."/>
            <person name="Nakayama K."/>
            <person name="Satake H."/>
        </authorList>
    </citation>
    <scope>NUCLEOTIDE SEQUENCE</scope>
</reference>
<comment type="caution">
    <text evidence="1">The sequence shown here is derived from an EMBL/GenBank/DDBJ whole genome shotgun (WGS) entry which is preliminary data.</text>
</comment>
<sequence>MCTDLKKLSYGLKQGSYLHGMDKRARSNQADLQKRDVMTHGEGRLSSSISGHRLVSWSSKAEKYCHSTTKLNTYGPDQDAVLKSSGCDLNYETMDLRSTKFRCIVTIKVERKVVELYFVETKYQLADIFTKALPRERFATLLPLLGVKQMSPETLKELQDESVSE</sequence>
<protein>
    <recommendedName>
        <fullName evidence="3">Copia protein</fullName>
    </recommendedName>
</protein>
<dbReference type="Proteomes" id="UP001151760">
    <property type="component" value="Unassembled WGS sequence"/>
</dbReference>
<name>A0ABQ5CNG7_9ASTR</name>
<accession>A0ABQ5CNG7</accession>
<evidence type="ECO:0008006" key="3">
    <source>
        <dbReference type="Google" id="ProtNLM"/>
    </source>
</evidence>
<organism evidence="1 2">
    <name type="scientific">Tanacetum coccineum</name>
    <dbReference type="NCBI Taxonomy" id="301880"/>
    <lineage>
        <taxon>Eukaryota</taxon>
        <taxon>Viridiplantae</taxon>
        <taxon>Streptophyta</taxon>
        <taxon>Embryophyta</taxon>
        <taxon>Tracheophyta</taxon>
        <taxon>Spermatophyta</taxon>
        <taxon>Magnoliopsida</taxon>
        <taxon>eudicotyledons</taxon>
        <taxon>Gunneridae</taxon>
        <taxon>Pentapetalae</taxon>
        <taxon>asterids</taxon>
        <taxon>campanulids</taxon>
        <taxon>Asterales</taxon>
        <taxon>Asteraceae</taxon>
        <taxon>Asteroideae</taxon>
        <taxon>Anthemideae</taxon>
        <taxon>Anthemidinae</taxon>
        <taxon>Tanacetum</taxon>
    </lineage>
</organism>
<proteinExistence type="predicted"/>
<gene>
    <name evidence="1" type="ORF">Tco_0908167</name>
</gene>
<dbReference type="EMBL" id="BQNB010014416">
    <property type="protein sequence ID" value="GJT27892.1"/>
    <property type="molecule type" value="Genomic_DNA"/>
</dbReference>
<evidence type="ECO:0000313" key="2">
    <source>
        <dbReference type="Proteomes" id="UP001151760"/>
    </source>
</evidence>
<keyword evidence="2" id="KW-1185">Reference proteome</keyword>
<evidence type="ECO:0000313" key="1">
    <source>
        <dbReference type="EMBL" id="GJT27892.1"/>
    </source>
</evidence>
<reference evidence="1" key="2">
    <citation type="submission" date="2022-01" db="EMBL/GenBank/DDBJ databases">
        <authorList>
            <person name="Yamashiro T."/>
            <person name="Shiraishi A."/>
            <person name="Satake H."/>
            <person name="Nakayama K."/>
        </authorList>
    </citation>
    <scope>NUCLEOTIDE SEQUENCE</scope>
</reference>